<dbReference type="InterPro" id="IPR036864">
    <property type="entry name" value="Zn2-C6_fun-type_DNA-bd_sf"/>
</dbReference>
<dbReference type="PROSITE" id="PS00463">
    <property type="entry name" value="ZN2_CY6_FUNGAL_1"/>
    <property type="match status" value="1"/>
</dbReference>
<sequence>MVYCGKPSKGCSNCRERKIRCDQREPGCGQCDKRQQQCPGYRNLVDLMFRDESSHVINKANAKARKKKTQTPDKSTPSPTRPVPTPKTLTWSPPESSSSSSPRRPPATPSISTSTAHKREVSVASQLQWSPVFKFHETDKQPPLKEEPDLLSPHDLFSPTSYHFAPTYQERGVNLFINRYISVSENFCHHKYDFLFDLWSPNPSNEESDSVLASLTAVGLVGVAQMTRSQTALDAARKSYGKALQLTNAALRDQAEAVKDTTMLSVLILGLFEMIGGSSARTTEAWQKHLNGAAALAKIRGMGQFRSRAGIRMFFMLTQNTMINCIQNELPMPKDLIDLRSQLGVMFNLKGREPGFEICNAMYNILQLRYDIRQNIVTDLDEMLEKFTEAEDDFERVVTLFPEDWQYRKYRLTQRLRPGFFNNICHSYPSLRVSTIWNGLRTCRMLIIETMLEELRNRFLRVPVAQVPGRYQYEYQKAKFKLERIALAILASVPQHFGLVPLDGSTQSTFAPMPTAEDNWPQIPESSWGAELGEDDGSESHGKEEEDIYCQSPSLNNAMQVKDVEASAKRFMLLSSVTNGLVWPLYLVGMSTASSAAMREFVVERLHAIHNETGLAQANDLAAVVASHKPSPGSSGQRTRVCGSTNFSRWESQYSKGNQPTVVLPV</sequence>
<organism evidence="4 5">
    <name type="scientific">Diaporthe australafricana</name>
    <dbReference type="NCBI Taxonomy" id="127596"/>
    <lineage>
        <taxon>Eukaryota</taxon>
        <taxon>Fungi</taxon>
        <taxon>Dikarya</taxon>
        <taxon>Ascomycota</taxon>
        <taxon>Pezizomycotina</taxon>
        <taxon>Sordariomycetes</taxon>
        <taxon>Sordariomycetidae</taxon>
        <taxon>Diaporthales</taxon>
        <taxon>Diaporthaceae</taxon>
        <taxon>Diaporthe</taxon>
    </lineage>
</organism>
<dbReference type="CDD" id="cd00067">
    <property type="entry name" value="GAL4"/>
    <property type="match status" value="1"/>
</dbReference>
<protein>
    <recommendedName>
        <fullName evidence="3">Zn(2)-C6 fungal-type domain-containing protein</fullName>
    </recommendedName>
</protein>
<feature type="region of interest" description="Disordered" evidence="2">
    <location>
        <begin position="522"/>
        <end position="548"/>
    </location>
</feature>
<proteinExistence type="predicted"/>
<dbReference type="PROSITE" id="PS50048">
    <property type="entry name" value="ZN2_CY6_FUNGAL_2"/>
    <property type="match status" value="1"/>
</dbReference>
<name>A0ABR3XF44_9PEZI</name>
<evidence type="ECO:0000256" key="2">
    <source>
        <dbReference type="SAM" id="MobiDB-lite"/>
    </source>
</evidence>
<dbReference type="Proteomes" id="UP001583177">
    <property type="component" value="Unassembled WGS sequence"/>
</dbReference>
<feature type="region of interest" description="Disordered" evidence="2">
    <location>
        <begin position="61"/>
        <end position="119"/>
    </location>
</feature>
<evidence type="ECO:0000313" key="5">
    <source>
        <dbReference type="Proteomes" id="UP001583177"/>
    </source>
</evidence>
<dbReference type="InterPro" id="IPR053175">
    <property type="entry name" value="DHMBA_Reg_Transcription_Factor"/>
</dbReference>
<dbReference type="Gene3D" id="4.10.240.10">
    <property type="entry name" value="Zn(2)-C6 fungal-type DNA-binding domain"/>
    <property type="match status" value="1"/>
</dbReference>
<dbReference type="InterPro" id="IPR021858">
    <property type="entry name" value="Fun_TF"/>
</dbReference>
<dbReference type="SUPFAM" id="SSF57701">
    <property type="entry name" value="Zn2/Cys6 DNA-binding domain"/>
    <property type="match status" value="1"/>
</dbReference>
<reference evidence="4 5" key="1">
    <citation type="journal article" date="2024" name="IMA Fungus">
        <title>IMA Genome - F19 : A genome assembly and annotation guide to empower mycologists, including annotated draft genome sequences of Ceratocystis pirilliformis, Diaporthe australafricana, Fusarium ophioides, Paecilomyces lecythidis, and Sporothrix stenoceras.</title>
        <authorList>
            <person name="Aylward J."/>
            <person name="Wilson A.M."/>
            <person name="Visagie C.M."/>
            <person name="Spraker J."/>
            <person name="Barnes I."/>
            <person name="Buitendag C."/>
            <person name="Ceriani C."/>
            <person name="Del Mar Angel L."/>
            <person name="du Plessis D."/>
            <person name="Fuchs T."/>
            <person name="Gasser K."/>
            <person name="Kramer D."/>
            <person name="Li W."/>
            <person name="Munsamy K."/>
            <person name="Piso A."/>
            <person name="Price J.L."/>
            <person name="Sonnekus B."/>
            <person name="Thomas C."/>
            <person name="van der Nest A."/>
            <person name="van Dijk A."/>
            <person name="van Heerden A."/>
            <person name="van Vuuren N."/>
            <person name="Yilmaz N."/>
            <person name="Duong T.A."/>
            <person name="van der Merwe N.A."/>
            <person name="Wingfield M.J."/>
            <person name="Wingfield B.D."/>
        </authorList>
    </citation>
    <scope>NUCLEOTIDE SEQUENCE [LARGE SCALE GENOMIC DNA]</scope>
    <source>
        <strain evidence="4 5">CMW 18300</strain>
    </source>
</reference>
<evidence type="ECO:0000259" key="3">
    <source>
        <dbReference type="PROSITE" id="PS50048"/>
    </source>
</evidence>
<feature type="compositionally biased region" description="Low complexity" evidence="2">
    <location>
        <begin position="86"/>
        <end position="102"/>
    </location>
</feature>
<evidence type="ECO:0000256" key="1">
    <source>
        <dbReference type="ARBA" id="ARBA00023242"/>
    </source>
</evidence>
<gene>
    <name evidence="4" type="ORF">Daus18300_003666</name>
</gene>
<keyword evidence="1" id="KW-0539">Nucleus</keyword>
<accession>A0ABR3XF44</accession>
<comment type="caution">
    <text evidence="4">The sequence shown here is derived from an EMBL/GenBank/DDBJ whole genome shotgun (WGS) entry which is preliminary data.</text>
</comment>
<dbReference type="InterPro" id="IPR001138">
    <property type="entry name" value="Zn2Cys6_DnaBD"/>
</dbReference>
<dbReference type="Pfam" id="PF00172">
    <property type="entry name" value="Zn_clus"/>
    <property type="match status" value="1"/>
</dbReference>
<dbReference type="PANTHER" id="PTHR38791">
    <property type="entry name" value="ZN(II)2CYS6 TRANSCRIPTION FACTOR (EUROFUNG)-RELATED-RELATED"/>
    <property type="match status" value="1"/>
</dbReference>
<keyword evidence="5" id="KW-1185">Reference proteome</keyword>
<dbReference type="PANTHER" id="PTHR38791:SF5">
    <property type="entry name" value="TRANSCRIPTION FACTOR DBAG-RELATED"/>
    <property type="match status" value="1"/>
</dbReference>
<evidence type="ECO:0000313" key="4">
    <source>
        <dbReference type="EMBL" id="KAL1874302.1"/>
    </source>
</evidence>
<dbReference type="Pfam" id="PF11951">
    <property type="entry name" value="Fungal_trans_2"/>
    <property type="match status" value="1"/>
</dbReference>
<dbReference type="EMBL" id="JAWRVE010000023">
    <property type="protein sequence ID" value="KAL1874302.1"/>
    <property type="molecule type" value="Genomic_DNA"/>
</dbReference>
<feature type="domain" description="Zn(2)-C6 fungal-type" evidence="3">
    <location>
        <begin position="10"/>
        <end position="38"/>
    </location>
</feature>
<dbReference type="SMART" id="SM00066">
    <property type="entry name" value="GAL4"/>
    <property type="match status" value="1"/>
</dbReference>